<dbReference type="SUPFAM" id="SSF81452">
    <property type="entry name" value="Cytochrome c oxidase subunit III-like"/>
    <property type="match status" value="1"/>
</dbReference>
<evidence type="ECO:0000256" key="2">
    <source>
        <dbReference type="ARBA" id="ARBA00010581"/>
    </source>
</evidence>
<feature type="transmembrane region" description="Helical" evidence="7">
    <location>
        <begin position="58"/>
        <end position="76"/>
    </location>
</feature>
<dbReference type="Gene3D" id="1.20.120.80">
    <property type="entry name" value="Cytochrome c oxidase, subunit III, four-helix bundle"/>
    <property type="match status" value="1"/>
</dbReference>
<gene>
    <name evidence="9" type="ORF">GCM10023143_03190</name>
</gene>
<dbReference type="InterPro" id="IPR013833">
    <property type="entry name" value="Cyt_c_oxidase_su3_a-hlx"/>
</dbReference>
<name>A0ABP8FDX0_9BACT</name>
<comment type="caution">
    <text evidence="9">The sequence shown here is derived from an EMBL/GenBank/DDBJ whole genome shotgun (WGS) entry which is preliminary data.</text>
</comment>
<feature type="transmembrane region" description="Helical" evidence="7">
    <location>
        <begin position="127"/>
        <end position="152"/>
    </location>
</feature>
<sequence>MFEIMGKMVHAQRKRIHPYKFNMWVAMGSIVMMFAGFTSAYLVMQSRSTWQSFELPEVFWFSTAVILVSSGTIQWAYRSFKAHNMGRYKMLITVTAVLGLVFLASQTTGFAELYERGLKLDWNVSVALLYIIAGAHMLHVLGGVVALLIIFIRAYRRKVRSYDPIPIEVVATYWHFVDVLWIYLYVFFLWIR</sequence>
<evidence type="ECO:0000256" key="3">
    <source>
        <dbReference type="ARBA" id="ARBA00022692"/>
    </source>
</evidence>
<feature type="transmembrane region" description="Helical" evidence="7">
    <location>
        <begin position="88"/>
        <end position="107"/>
    </location>
</feature>
<reference evidence="10" key="1">
    <citation type="journal article" date="2019" name="Int. J. Syst. Evol. Microbiol.">
        <title>The Global Catalogue of Microorganisms (GCM) 10K type strain sequencing project: providing services to taxonomists for standard genome sequencing and annotation.</title>
        <authorList>
            <consortium name="The Broad Institute Genomics Platform"/>
            <consortium name="The Broad Institute Genome Sequencing Center for Infectious Disease"/>
            <person name="Wu L."/>
            <person name="Ma J."/>
        </authorList>
    </citation>
    <scope>NUCLEOTIDE SEQUENCE [LARGE SCALE GENOMIC DNA]</scope>
    <source>
        <strain evidence="10">JCM 17664</strain>
    </source>
</reference>
<dbReference type="EMBL" id="BAABFN010000001">
    <property type="protein sequence ID" value="GAA4301420.1"/>
    <property type="molecule type" value="Genomic_DNA"/>
</dbReference>
<keyword evidence="5 7" id="KW-0472">Membrane</keyword>
<dbReference type="Proteomes" id="UP001501207">
    <property type="component" value="Unassembled WGS sequence"/>
</dbReference>
<organism evidence="9 10">
    <name type="scientific">Compostibacter hankyongensis</name>
    <dbReference type="NCBI Taxonomy" id="1007089"/>
    <lineage>
        <taxon>Bacteria</taxon>
        <taxon>Pseudomonadati</taxon>
        <taxon>Bacteroidota</taxon>
        <taxon>Chitinophagia</taxon>
        <taxon>Chitinophagales</taxon>
        <taxon>Chitinophagaceae</taxon>
        <taxon>Compostibacter</taxon>
    </lineage>
</organism>
<dbReference type="InterPro" id="IPR000298">
    <property type="entry name" value="Cyt_c_oxidase-like_su3"/>
</dbReference>
<evidence type="ECO:0000313" key="10">
    <source>
        <dbReference type="Proteomes" id="UP001501207"/>
    </source>
</evidence>
<keyword evidence="4 7" id="KW-1133">Transmembrane helix</keyword>
<comment type="similarity">
    <text evidence="2 6">Belongs to the cytochrome c oxidase subunit 3 family.</text>
</comment>
<feature type="domain" description="Heme-copper oxidase subunit III family profile" evidence="8">
    <location>
        <begin position="1"/>
        <end position="192"/>
    </location>
</feature>
<accession>A0ABP8FDX0</accession>
<dbReference type="InterPro" id="IPR024791">
    <property type="entry name" value="Cyt_c/ubiquinol_Oxase_su3"/>
</dbReference>
<dbReference type="PROSITE" id="PS50253">
    <property type="entry name" value="COX3"/>
    <property type="match status" value="1"/>
</dbReference>
<evidence type="ECO:0000256" key="6">
    <source>
        <dbReference type="RuleBase" id="RU003376"/>
    </source>
</evidence>
<feature type="transmembrane region" description="Helical" evidence="7">
    <location>
        <begin position="173"/>
        <end position="191"/>
    </location>
</feature>
<evidence type="ECO:0000256" key="4">
    <source>
        <dbReference type="ARBA" id="ARBA00022989"/>
    </source>
</evidence>
<dbReference type="InterPro" id="IPR035973">
    <property type="entry name" value="Cyt_c_oxidase_su3-like_sf"/>
</dbReference>
<evidence type="ECO:0000256" key="1">
    <source>
        <dbReference type="ARBA" id="ARBA00004141"/>
    </source>
</evidence>
<keyword evidence="3 6" id="KW-0812">Transmembrane</keyword>
<keyword evidence="10" id="KW-1185">Reference proteome</keyword>
<evidence type="ECO:0000256" key="7">
    <source>
        <dbReference type="SAM" id="Phobius"/>
    </source>
</evidence>
<feature type="transmembrane region" description="Helical" evidence="7">
    <location>
        <begin position="21"/>
        <end position="43"/>
    </location>
</feature>
<dbReference type="PANTHER" id="PTHR11403:SF10">
    <property type="entry name" value="CYTOCHROME C OXIDASE"/>
    <property type="match status" value="1"/>
</dbReference>
<protein>
    <submittedName>
        <fullName evidence="9">Cytochrome c oxidase subunit 3</fullName>
    </submittedName>
</protein>
<dbReference type="Pfam" id="PF00510">
    <property type="entry name" value="COX3"/>
    <property type="match status" value="1"/>
</dbReference>
<comment type="subcellular location">
    <subcellularLocation>
        <location evidence="6">Cell membrane</location>
        <topology evidence="6">Multi-pass membrane protein</topology>
    </subcellularLocation>
    <subcellularLocation>
        <location evidence="1">Membrane</location>
        <topology evidence="1">Multi-pass membrane protein</topology>
    </subcellularLocation>
</comment>
<evidence type="ECO:0000259" key="8">
    <source>
        <dbReference type="PROSITE" id="PS50253"/>
    </source>
</evidence>
<evidence type="ECO:0000313" key="9">
    <source>
        <dbReference type="EMBL" id="GAA4301420.1"/>
    </source>
</evidence>
<dbReference type="PANTHER" id="PTHR11403">
    <property type="entry name" value="CYTOCHROME C OXIDASE SUBUNIT III"/>
    <property type="match status" value="1"/>
</dbReference>
<proteinExistence type="inferred from homology"/>
<evidence type="ECO:0000256" key="5">
    <source>
        <dbReference type="ARBA" id="ARBA00023136"/>
    </source>
</evidence>